<organism evidence="3 4">
    <name type="scientific">Stenotrophomonas maltophilia</name>
    <name type="common">Pseudomonas maltophilia</name>
    <name type="synonym">Xanthomonas maltophilia</name>
    <dbReference type="NCBI Taxonomy" id="40324"/>
    <lineage>
        <taxon>Bacteria</taxon>
        <taxon>Pseudomonadati</taxon>
        <taxon>Pseudomonadota</taxon>
        <taxon>Gammaproteobacteria</taxon>
        <taxon>Lysobacterales</taxon>
        <taxon>Lysobacteraceae</taxon>
        <taxon>Stenotrophomonas</taxon>
        <taxon>Stenotrophomonas maltophilia group</taxon>
    </lineage>
</organism>
<gene>
    <name evidence="3" type="ORF">GAK31_03316</name>
</gene>
<dbReference type="Pfam" id="PF10947">
    <property type="entry name" value="DUF2628"/>
    <property type="match status" value="1"/>
</dbReference>
<dbReference type="InterPro" id="IPR025640">
    <property type="entry name" value="GYF_2"/>
</dbReference>
<keyword evidence="1" id="KW-1133">Transmembrane helix</keyword>
<sequence>MQQAQWYYTNDTAHRNGEGPVSEEALAVLRRAGTITPQTLLWCDGMADWRPLAELEHLLVVPAREVDSGGQDPYRAPAMAPEPAAMSAANAPMDGDMALYAAVVGPNFAVYRQRWQLDRTAPGTDVTWHWPGFLFGMVWMMYRKMYRFSAIWLGVMFLITLLEALLSVPPLVSLLITLGLSVVIGTQANRWYLAHCQRQIVLAKGVAAGDPGRMCSELERRGGTSGAGIAIALVVALAVSGLFELLAR</sequence>
<feature type="transmembrane region" description="Helical" evidence="1">
    <location>
        <begin position="227"/>
        <end position="247"/>
    </location>
</feature>
<feature type="transmembrane region" description="Helical" evidence="1">
    <location>
        <begin position="150"/>
        <end position="172"/>
    </location>
</feature>
<comment type="caution">
    <text evidence="3">The sequence shown here is derived from an EMBL/GenBank/DDBJ whole genome shotgun (WGS) entry which is preliminary data.</text>
</comment>
<dbReference type="Proteomes" id="UP000487117">
    <property type="component" value="Unassembled WGS sequence"/>
</dbReference>
<proteinExistence type="predicted"/>
<dbReference type="Pfam" id="PF14237">
    <property type="entry name" value="GYF_2"/>
    <property type="match status" value="1"/>
</dbReference>
<dbReference type="InterPro" id="IPR024399">
    <property type="entry name" value="DUF2628"/>
</dbReference>
<name>A0A7V8FDE0_STEMA</name>
<keyword evidence="1" id="KW-0812">Transmembrane</keyword>
<protein>
    <recommendedName>
        <fullName evidence="2">GYF domain-containing protein</fullName>
    </recommendedName>
</protein>
<keyword evidence="1" id="KW-0472">Membrane</keyword>
<evidence type="ECO:0000256" key="1">
    <source>
        <dbReference type="SAM" id="Phobius"/>
    </source>
</evidence>
<reference evidence="4" key="1">
    <citation type="journal article" date="2020" name="MBio">
        <title>Horizontal gene transfer to a defensive symbiont with a reduced genome amongst a multipartite beetle microbiome.</title>
        <authorList>
            <person name="Waterworth S.C."/>
            <person name="Florez L.V."/>
            <person name="Rees E.R."/>
            <person name="Hertweck C."/>
            <person name="Kaltenpoth M."/>
            <person name="Kwan J.C."/>
        </authorList>
    </citation>
    <scope>NUCLEOTIDE SEQUENCE [LARGE SCALE GENOMIC DNA]</scope>
</reference>
<dbReference type="EMBL" id="WNDS01000005">
    <property type="protein sequence ID" value="KAF1013167.1"/>
    <property type="molecule type" value="Genomic_DNA"/>
</dbReference>
<evidence type="ECO:0000313" key="4">
    <source>
        <dbReference type="Proteomes" id="UP000487117"/>
    </source>
</evidence>
<evidence type="ECO:0000259" key="2">
    <source>
        <dbReference type="Pfam" id="PF14237"/>
    </source>
</evidence>
<accession>A0A7V8FDE0</accession>
<evidence type="ECO:0000313" key="3">
    <source>
        <dbReference type="EMBL" id="KAF1013167.1"/>
    </source>
</evidence>
<feature type="domain" description="GYF" evidence="2">
    <location>
        <begin position="6"/>
        <end position="58"/>
    </location>
</feature>
<dbReference type="AlphaFoldDB" id="A0A7V8FDE0"/>